<evidence type="ECO:0000256" key="6">
    <source>
        <dbReference type="SAM" id="MobiDB-lite"/>
    </source>
</evidence>
<evidence type="ECO:0000256" key="5">
    <source>
        <dbReference type="PROSITE-ProRule" id="PRU01240"/>
    </source>
</evidence>
<feature type="active site" description="Charge relay system" evidence="5">
    <location>
        <position position="226"/>
    </location>
</feature>
<evidence type="ECO:0000313" key="9">
    <source>
        <dbReference type="EMBL" id="MCQ3830029.1"/>
    </source>
</evidence>
<feature type="region of interest" description="Disordered" evidence="6">
    <location>
        <begin position="70"/>
        <end position="92"/>
    </location>
</feature>
<dbReference type="PROSITE" id="PS00138">
    <property type="entry name" value="SUBTILASE_SER"/>
    <property type="match status" value="1"/>
</dbReference>
<dbReference type="Gene3D" id="3.40.50.200">
    <property type="entry name" value="Peptidase S8/S53 domain"/>
    <property type="match status" value="1"/>
</dbReference>
<sequence>MKTPLKKPTTRPLRTGMTALALLLALPMAASAQLVNLDPVVDAVGAAISDGISESERLARDLERRAAQAARQAERRAQQQARQLSDTAQQVTGAATDTLRRIPVLNGGGAVALVEVEVAPGEWAVERQWLAMLDTGELALLQKLDIEILEQTDYTRLGLSLLRFRVPAAMDSRAALSRHLPASLVERFDRNHIFRPQNAIESSVGGDAPAEVSSICDAPVSIGMVDTAIQLDHPAFRGHRIEQQSFVDPSLPQPDAHGTAVAGVLIGAAPAGLSRLPKANLYNASVFYPRDQFAQGATMMHLVGALDWLLSVDVQVINMSLSGPGNRVLETALKRVLAQGKIVVAAAGNGGPAAPPLYPAAYPGVISATAVDEQMNVYRWANRGDYVDFAAYGVRVMTARSGSRFGRESGTSIAAPIVSAFAACEQAANPGLATDPEVATKTSSAVMEKLAARASDLGEPGRDPVFGYGFLD</sequence>
<dbReference type="Proteomes" id="UP001205566">
    <property type="component" value="Unassembled WGS sequence"/>
</dbReference>
<dbReference type="PROSITE" id="PS51892">
    <property type="entry name" value="SUBTILASE"/>
    <property type="match status" value="1"/>
</dbReference>
<feature type="domain" description="Peptidase S8/S53" evidence="8">
    <location>
        <begin position="220"/>
        <end position="469"/>
    </location>
</feature>
<feature type="signal peptide" evidence="7">
    <location>
        <begin position="1"/>
        <end position="32"/>
    </location>
</feature>
<feature type="active site" description="Charge relay system" evidence="5">
    <location>
        <position position="257"/>
    </location>
</feature>
<dbReference type="SUPFAM" id="SSF52743">
    <property type="entry name" value="Subtilisin-like"/>
    <property type="match status" value="1"/>
</dbReference>
<dbReference type="InterPro" id="IPR000209">
    <property type="entry name" value="Peptidase_S8/S53_dom"/>
</dbReference>
<evidence type="ECO:0000256" key="3">
    <source>
        <dbReference type="ARBA" id="ARBA00022801"/>
    </source>
</evidence>
<keyword evidence="4 5" id="KW-0720">Serine protease</keyword>
<proteinExistence type="inferred from homology"/>
<dbReference type="InterPro" id="IPR023828">
    <property type="entry name" value="Peptidase_S8_Ser-AS"/>
</dbReference>
<dbReference type="InterPro" id="IPR036852">
    <property type="entry name" value="Peptidase_S8/S53_dom_sf"/>
</dbReference>
<evidence type="ECO:0000256" key="2">
    <source>
        <dbReference type="ARBA" id="ARBA00022670"/>
    </source>
</evidence>
<dbReference type="PRINTS" id="PR00723">
    <property type="entry name" value="SUBTILISIN"/>
</dbReference>
<organism evidence="9 10">
    <name type="scientific">Microbulbifer elongatus</name>
    <dbReference type="NCBI Taxonomy" id="86173"/>
    <lineage>
        <taxon>Bacteria</taxon>
        <taxon>Pseudomonadati</taxon>
        <taxon>Pseudomonadota</taxon>
        <taxon>Gammaproteobacteria</taxon>
        <taxon>Cellvibrionales</taxon>
        <taxon>Microbulbiferaceae</taxon>
        <taxon>Microbulbifer</taxon>
    </lineage>
</organism>
<evidence type="ECO:0000259" key="8">
    <source>
        <dbReference type="Pfam" id="PF00082"/>
    </source>
</evidence>
<evidence type="ECO:0000313" key="10">
    <source>
        <dbReference type="Proteomes" id="UP001205566"/>
    </source>
</evidence>
<feature type="chain" id="PRO_5045287625" evidence="7">
    <location>
        <begin position="33"/>
        <end position="472"/>
    </location>
</feature>
<dbReference type="PANTHER" id="PTHR43806">
    <property type="entry name" value="PEPTIDASE S8"/>
    <property type="match status" value="1"/>
</dbReference>
<dbReference type="Pfam" id="PF00082">
    <property type="entry name" value="Peptidase_S8"/>
    <property type="match status" value="1"/>
</dbReference>
<comment type="caution">
    <text evidence="9">The sequence shown here is derived from an EMBL/GenBank/DDBJ whole genome shotgun (WGS) entry which is preliminary data.</text>
</comment>
<accession>A0ABT1P4G7</accession>
<dbReference type="EMBL" id="JACASI010000031">
    <property type="protein sequence ID" value="MCQ3830029.1"/>
    <property type="molecule type" value="Genomic_DNA"/>
</dbReference>
<dbReference type="RefSeq" id="WP_255875027.1">
    <property type="nucleotide sequence ID" value="NZ_JACASI010000031.1"/>
</dbReference>
<evidence type="ECO:0000256" key="7">
    <source>
        <dbReference type="SAM" id="SignalP"/>
    </source>
</evidence>
<keyword evidence="2 5" id="KW-0645">Protease</keyword>
<dbReference type="InterPro" id="IPR050131">
    <property type="entry name" value="Peptidase_S8_subtilisin-like"/>
</dbReference>
<dbReference type="PANTHER" id="PTHR43806:SF11">
    <property type="entry name" value="CEREVISIN-RELATED"/>
    <property type="match status" value="1"/>
</dbReference>
<comment type="similarity">
    <text evidence="1 5">Belongs to the peptidase S8 family.</text>
</comment>
<reference evidence="9" key="1">
    <citation type="thesis" date="2020" institute="Technische Universitat Dresden" country="Dresden, Germany">
        <title>The Agarolytic System of Microbulbifer elongatus PORT2, Isolated from Batu Karas, Pangandaran West Java Indonesia.</title>
        <authorList>
            <person name="Anggraeni S.R."/>
        </authorList>
    </citation>
    <scope>NUCLEOTIDE SEQUENCE</scope>
    <source>
        <strain evidence="9">PORT2</strain>
    </source>
</reference>
<gene>
    <name evidence="9" type="ORF">HXX02_11275</name>
</gene>
<dbReference type="CDD" id="cd05561">
    <property type="entry name" value="Peptidases_S8_4"/>
    <property type="match status" value="1"/>
</dbReference>
<evidence type="ECO:0000256" key="1">
    <source>
        <dbReference type="ARBA" id="ARBA00011073"/>
    </source>
</evidence>
<keyword evidence="10" id="KW-1185">Reference proteome</keyword>
<protein>
    <submittedName>
        <fullName evidence="9">S8 family serine peptidase</fullName>
    </submittedName>
</protein>
<feature type="active site" description="Charge relay system" evidence="5">
    <location>
        <position position="412"/>
    </location>
</feature>
<keyword evidence="3 5" id="KW-0378">Hydrolase</keyword>
<evidence type="ECO:0000256" key="4">
    <source>
        <dbReference type="ARBA" id="ARBA00022825"/>
    </source>
</evidence>
<dbReference type="InterPro" id="IPR015500">
    <property type="entry name" value="Peptidase_S8_subtilisin-rel"/>
</dbReference>
<keyword evidence="7" id="KW-0732">Signal</keyword>
<name>A0ABT1P4G7_9GAMM</name>